<dbReference type="AlphaFoldDB" id="A0A316VA92"/>
<name>A0A316VA92_9BASI</name>
<dbReference type="Pfam" id="PF01602">
    <property type="entry name" value="Adaptin_N"/>
    <property type="match status" value="1"/>
</dbReference>
<evidence type="ECO:0000256" key="3">
    <source>
        <dbReference type="ARBA" id="ARBA00022448"/>
    </source>
</evidence>
<dbReference type="EMBL" id="KZ819604">
    <property type="protein sequence ID" value="PWN34382.1"/>
    <property type="molecule type" value="Genomic_DNA"/>
</dbReference>
<gene>
    <name evidence="8" type="ORF">FA14DRAFT_161794</name>
</gene>
<dbReference type="FunCoup" id="A0A316VA92">
    <property type="interactions" value="272"/>
</dbReference>
<feature type="compositionally biased region" description="Basic and acidic residues" evidence="6">
    <location>
        <begin position="619"/>
        <end position="633"/>
    </location>
</feature>
<accession>A0A316VA92</accession>
<comment type="subcellular location">
    <subcellularLocation>
        <location evidence="1">Endomembrane system</location>
    </subcellularLocation>
</comment>
<comment type="similarity">
    <text evidence="2">Belongs to the adaptor complexes large subunit family.</text>
</comment>
<evidence type="ECO:0000259" key="7">
    <source>
        <dbReference type="Pfam" id="PF01602"/>
    </source>
</evidence>
<dbReference type="GO" id="GO:0012505">
    <property type="term" value="C:endomembrane system"/>
    <property type="evidence" value="ECO:0007669"/>
    <property type="project" value="UniProtKB-SubCell"/>
</dbReference>
<feature type="domain" description="Clathrin/coatomer adaptor adaptin-like N-terminal" evidence="7">
    <location>
        <begin position="49"/>
        <end position="610"/>
    </location>
</feature>
<evidence type="ECO:0000256" key="4">
    <source>
        <dbReference type="ARBA" id="ARBA00022927"/>
    </source>
</evidence>
<dbReference type="InterPro" id="IPR011989">
    <property type="entry name" value="ARM-like"/>
</dbReference>
<keyword evidence="3" id="KW-0813">Transport</keyword>
<dbReference type="Proteomes" id="UP000245771">
    <property type="component" value="Unassembled WGS sequence"/>
</dbReference>
<proteinExistence type="inferred from homology"/>
<dbReference type="InterPro" id="IPR016024">
    <property type="entry name" value="ARM-type_fold"/>
</dbReference>
<dbReference type="GO" id="GO:0006886">
    <property type="term" value="P:intracellular protein transport"/>
    <property type="evidence" value="ECO:0007669"/>
    <property type="project" value="InterPro"/>
</dbReference>
<dbReference type="InterPro" id="IPR002553">
    <property type="entry name" value="Clathrin/coatomer_adapt-like_N"/>
</dbReference>
<evidence type="ECO:0000256" key="5">
    <source>
        <dbReference type="ARBA" id="ARBA00023136"/>
    </source>
</evidence>
<feature type="compositionally biased region" description="Polar residues" evidence="6">
    <location>
        <begin position="837"/>
        <end position="855"/>
    </location>
</feature>
<protein>
    <submittedName>
        <fullName evidence="8">ARM repeat-containing protein</fullName>
    </submittedName>
</protein>
<keyword evidence="9" id="KW-1185">Reference proteome</keyword>
<feature type="region of interest" description="Disordered" evidence="6">
    <location>
        <begin position="784"/>
        <end position="861"/>
    </location>
</feature>
<dbReference type="InterPro" id="IPR026739">
    <property type="entry name" value="AP_beta"/>
</dbReference>
<reference evidence="8 9" key="1">
    <citation type="journal article" date="2018" name="Mol. Biol. Evol.">
        <title>Broad Genomic Sampling Reveals a Smut Pathogenic Ancestry of the Fungal Clade Ustilaginomycotina.</title>
        <authorList>
            <person name="Kijpornyongpan T."/>
            <person name="Mondo S.J."/>
            <person name="Barry K."/>
            <person name="Sandor L."/>
            <person name="Lee J."/>
            <person name="Lipzen A."/>
            <person name="Pangilinan J."/>
            <person name="LaButti K."/>
            <person name="Hainaut M."/>
            <person name="Henrissat B."/>
            <person name="Grigoriev I.V."/>
            <person name="Spatafora J.W."/>
            <person name="Aime M.C."/>
        </authorList>
    </citation>
    <scope>NUCLEOTIDE SEQUENCE [LARGE SCALE GENOMIC DNA]</scope>
    <source>
        <strain evidence="8 9">MCA 3882</strain>
    </source>
</reference>
<dbReference type="PANTHER" id="PTHR11134">
    <property type="entry name" value="ADAPTOR COMPLEX SUBUNIT BETA FAMILY MEMBER"/>
    <property type="match status" value="1"/>
</dbReference>
<dbReference type="SUPFAM" id="SSF48371">
    <property type="entry name" value="ARM repeat"/>
    <property type="match status" value="1"/>
</dbReference>
<dbReference type="Gene3D" id="1.25.10.10">
    <property type="entry name" value="Leucine-rich Repeat Variant"/>
    <property type="match status" value="1"/>
</dbReference>
<dbReference type="GeneID" id="37021080"/>
<evidence type="ECO:0000313" key="8">
    <source>
        <dbReference type="EMBL" id="PWN34382.1"/>
    </source>
</evidence>
<feature type="region of interest" description="Disordered" evidence="6">
    <location>
        <begin position="619"/>
        <end position="642"/>
    </location>
</feature>
<dbReference type="GO" id="GO:0030117">
    <property type="term" value="C:membrane coat"/>
    <property type="evidence" value="ECO:0007669"/>
    <property type="project" value="InterPro"/>
</dbReference>
<dbReference type="OrthoDB" id="10254310at2759"/>
<keyword evidence="5" id="KW-0472">Membrane</keyword>
<evidence type="ECO:0000256" key="6">
    <source>
        <dbReference type="SAM" id="MobiDB-lite"/>
    </source>
</evidence>
<dbReference type="InParanoid" id="A0A316VA92"/>
<dbReference type="GO" id="GO:0016192">
    <property type="term" value="P:vesicle-mediated transport"/>
    <property type="evidence" value="ECO:0007669"/>
    <property type="project" value="InterPro"/>
</dbReference>
<evidence type="ECO:0000256" key="1">
    <source>
        <dbReference type="ARBA" id="ARBA00004308"/>
    </source>
</evidence>
<evidence type="ECO:0000256" key="2">
    <source>
        <dbReference type="ARBA" id="ARBA00006613"/>
    </source>
</evidence>
<organism evidence="8 9">
    <name type="scientific">Meira miltonrushii</name>
    <dbReference type="NCBI Taxonomy" id="1280837"/>
    <lineage>
        <taxon>Eukaryota</taxon>
        <taxon>Fungi</taxon>
        <taxon>Dikarya</taxon>
        <taxon>Basidiomycota</taxon>
        <taxon>Ustilaginomycotina</taxon>
        <taxon>Exobasidiomycetes</taxon>
        <taxon>Exobasidiales</taxon>
        <taxon>Brachybasidiaceae</taxon>
        <taxon>Meira</taxon>
    </lineage>
</organism>
<feature type="compositionally biased region" description="Acidic residues" evidence="6">
    <location>
        <begin position="784"/>
        <end position="836"/>
    </location>
</feature>
<dbReference type="RefSeq" id="XP_025354684.1">
    <property type="nucleotide sequence ID" value="XM_025499299.1"/>
</dbReference>
<keyword evidence="4" id="KW-0653">Protein transport</keyword>
<sequence>MAAQSTSSRALLYFSERVEDATEAVKGLLGGSNAGKYVDTSDDVIRAQLESDRDEVRIDGLKTVITLISKGRDASGYFASVVKLSSNANLEIRKLVYIIVRRYARKQPDIALLGINSFQRDLQDRNEVVRAMALRVLTGLRLKVAASVVEVAISKCVRDSSFYVRKAAAHSLIKCVDISPDSRESFKQHLATLLNDRNPAVLAAALAAWSALSPNDLQALHAHFRKLCFAMGDMDAWGQKLTLDVLGHYAKRCLPEPEKDAKIDHDLDLLLIKAEDLLFNPNAAVVTSAARLIYTLAPIEKRGVIARPMTRLIDESSDISFFALLNCQYVAKHSPELFASMAHRFLPRSSLKESDYVTVIKLEILVDIAKDKASEELVVTELVEEAMNNSSEEIATAAVTQLGRWASESDDDQRAKCLKLLLQIIKDKRSKGEVVAEALNVIRRLVEKSPEKFAGPIIHRLAPMLFTASTAATKEDESGKKKRLKLVGKGAINAPAARATIYWLLGQYCQAKINVQSADDKTEKWTIAYAIALDVLRRAAINFSKEGETAKYQIVTLSTKLVTFFPTVKDANPAHIKALNILHGHILQLARYDEHFDVRDRARFCKALTDRLEVGIKAESEKNEKASTSKEAEDPQITNDDQIDDQLGGVVLRRNQVIHILFNGMRRKDVQGFDHDQQEQNKTWNTLSSAIGPHQSATIPYQLPDFFIEPWADKSTLPPSTVREPNDQPVIESKEKVQASISGDLHKHVVDTTQSSGRSTPNAALLQQANNAKTKYKDLDAFLDADSEEEEEVDKTEELEEGEDEEEESEDEYESEEEEEDNEEVESDEDAGEVSEQEASTSNQSKPTTSINLPQEENAWA</sequence>
<dbReference type="STRING" id="1280837.A0A316VA92"/>
<evidence type="ECO:0000313" key="9">
    <source>
        <dbReference type="Proteomes" id="UP000245771"/>
    </source>
</evidence>